<proteinExistence type="predicted"/>
<dbReference type="HOGENOM" id="CLU_029121_1_0_1"/>
<keyword evidence="2 4" id="KW-0863">Zinc-finger</keyword>
<dbReference type="PANTHER" id="PTHR21540">
    <property type="entry name" value="RING FINGER AND SWIM DOMAIN-CONTAINING PROTEIN 2"/>
    <property type="match status" value="1"/>
</dbReference>
<dbReference type="Pfam" id="PF00569">
    <property type="entry name" value="ZZ"/>
    <property type="match status" value="1"/>
</dbReference>
<dbReference type="SMART" id="SM00291">
    <property type="entry name" value="ZnF_ZZ"/>
    <property type="match status" value="1"/>
</dbReference>
<dbReference type="InterPro" id="IPR043145">
    <property type="entry name" value="Znf_ZZ_sf"/>
</dbReference>
<evidence type="ECO:0000259" key="7">
    <source>
        <dbReference type="PROSITE" id="PS50966"/>
    </source>
</evidence>
<evidence type="ECO:0000256" key="1">
    <source>
        <dbReference type="ARBA" id="ARBA00022723"/>
    </source>
</evidence>
<dbReference type="InterPro" id="IPR039903">
    <property type="entry name" value="Zswim2"/>
</dbReference>
<evidence type="ECO:0000256" key="3">
    <source>
        <dbReference type="ARBA" id="ARBA00022833"/>
    </source>
</evidence>
<dbReference type="PROSITE" id="PS01357">
    <property type="entry name" value="ZF_ZZ_1"/>
    <property type="match status" value="1"/>
</dbReference>
<evidence type="ECO:0000313" key="10">
    <source>
        <dbReference type="Proteomes" id="UP000014760"/>
    </source>
</evidence>
<evidence type="ECO:0000259" key="5">
    <source>
        <dbReference type="PROSITE" id="PS50089"/>
    </source>
</evidence>
<feature type="domain" description="ZZ-type" evidence="6">
    <location>
        <begin position="225"/>
        <end position="276"/>
    </location>
</feature>
<keyword evidence="10" id="KW-1185">Reference proteome</keyword>
<dbReference type="Proteomes" id="UP000014760">
    <property type="component" value="Unassembled WGS sequence"/>
</dbReference>
<dbReference type="SMART" id="SM00184">
    <property type="entry name" value="RING"/>
    <property type="match status" value="2"/>
</dbReference>
<dbReference type="InterPro" id="IPR013083">
    <property type="entry name" value="Znf_RING/FYVE/PHD"/>
</dbReference>
<feature type="domain" description="SWIM-type" evidence="7">
    <location>
        <begin position="42"/>
        <end position="75"/>
    </location>
</feature>
<dbReference type="PROSITE" id="PS50966">
    <property type="entry name" value="ZF_SWIM"/>
    <property type="match status" value="1"/>
</dbReference>
<accession>R7V1X2</accession>
<gene>
    <name evidence="8" type="ORF">CAPTEDRAFT_43242</name>
</gene>
<reference evidence="9" key="3">
    <citation type="submission" date="2015-06" db="UniProtKB">
        <authorList>
            <consortium name="EnsemblMetazoa"/>
        </authorList>
    </citation>
    <scope>IDENTIFICATION</scope>
</reference>
<keyword evidence="3" id="KW-0862">Zinc</keyword>
<name>R7V1X2_CAPTE</name>
<dbReference type="OMA" id="WQRYINE"/>
<dbReference type="InterPro" id="IPR000433">
    <property type="entry name" value="Znf_ZZ"/>
</dbReference>
<dbReference type="STRING" id="283909.R7V1X2"/>
<dbReference type="AlphaFoldDB" id="R7V1X2"/>
<dbReference type="Gene3D" id="3.30.60.90">
    <property type="match status" value="1"/>
</dbReference>
<evidence type="ECO:0000256" key="4">
    <source>
        <dbReference type="PROSITE-ProRule" id="PRU00228"/>
    </source>
</evidence>
<feature type="domain" description="RING-type" evidence="5">
    <location>
        <begin position="144"/>
        <end position="197"/>
    </location>
</feature>
<dbReference type="Pfam" id="PF04434">
    <property type="entry name" value="SWIM"/>
    <property type="match status" value="1"/>
</dbReference>
<sequence length="392" mass="44797">RRVNSDACSWHQDQALDTTILIMRQTGPTGFLLKEEGEAKCFKVFLGDIHSCTCPTFKKEKDLCKHVCWVLLRKFRVPRQNPVTWQLGLVEREINEILRGIAASQGIRPSPNTRNLVSDVAKEEQDKKTNGTVAQREITPEDVCPICQEDLLGKHLPVTYCKFGCGNSVHIKCMGVWANHQRSSNPTDATIKCPMCREDFGPYSLLQKELSTSHRETLADRKKEHLGIKCSGCQVCPVVGKCYKCVQCCEYYLCQTCFNSPEHNQHSFSFRERPNQRWRPASRLRSSAPTRQVSEYSHLILNHKIRSFCSNSSQALSDLTEATIRSFRMEVIRRNSTLLTPGNQCRVCLRGYQVGQEVRQLPCRHKFHKDCIDNRLLHQHATCPVDGTLFTN</sequence>
<dbReference type="InterPro" id="IPR001841">
    <property type="entry name" value="Znf_RING"/>
</dbReference>
<dbReference type="EnsemblMetazoa" id="CapteT43242">
    <property type="protein sequence ID" value="CapteP43242"/>
    <property type="gene ID" value="CapteG43242"/>
</dbReference>
<dbReference type="EMBL" id="AMQN01006094">
    <property type="status" value="NOT_ANNOTATED_CDS"/>
    <property type="molecule type" value="Genomic_DNA"/>
</dbReference>
<reference evidence="10" key="1">
    <citation type="submission" date="2012-12" db="EMBL/GenBank/DDBJ databases">
        <authorList>
            <person name="Hellsten U."/>
            <person name="Grimwood J."/>
            <person name="Chapman J.A."/>
            <person name="Shapiro H."/>
            <person name="Aerts A."/>
            <person name="Otillar R.P."/>
            <person name="Terry A.Y."/>
            <person name="Boore J.L."/>
            <person name="Simakov O."/>
            <person name="Marletaz F."/>
            <person name="Cho S.-J."/>
            <person name="Edsinger-Gonzales E."/>
            <person name="Havlak P."/>
            <person name="Kuo D.-H."/>
            <person name="Larsson T."/>
            <person name="Lv J."/>
            <person name="Arendt D."/>
            <person name="Savage R."/>
            <person name="Osoegawa K."/>
            <person name="de Jong P."/>
            <person name="Lindberg D.R."/>
            <person name="Seaver E.C."/>
            <person name="Weisblat D.A."/>
            <person name="Putnam N.H."/>
            <person name="Grigoriev I.V."/>
            <person name="Rokhsar D.S."/>
        </authorList>
    </citation>
    <scope>NUCLEOTIDE SEQUENCE</scope>
    <source>
        <strain evidence="10">I ESC-2004</strain>
    </source>
</reference>
<dbReference type="GO" id="GO:0008270">
    <property type="term" value="F:zinc ion binding"/>
    <property type="evidence" value="ECO:0007669"/>
    <property type="project" value="UniProtKB-KW"/>
</dbReference>
<evidence type="ECO:0000313" key="9">
    <source>
        <dbReference type="EnsemblMetazoa" id="CapteP43242"/>
    </source>
</evidence>
<feature type="non-terminal residue" evidence="8">
    <location>
        <position position="1"/>
    </location>
</feature>
<evidence type="ECO:0000256" key="2">
    <source>
        <dbReference type="ARBA" id="ARBA00022771"/>
    </source>
</evidence>
<dbReference type="EMBL" id="KB297594">
    <property type="protein sequence ID" value="ELU10326.1"/>
    <property type="molecule type" value="Genomic_DNA"/>
</dbReference>
<dbReference type="Pfam" id="PF13639">
    <property type="entry name" value="zf-RING_2"/>
    <property type="match status" value="1"/>
</dbReference>
<evidence type="ECO:0008006" key="11">
    <source>
        <dbReference type="Google" id="ProtNLM"/>
    </source>
</evidence>
<dbReference type="CDD" id="cd16486">
    <property type="entry name" value="mRING-H2-C3H2C2D_ZSWM2"/>
    <property type="match status" value="1"/>
</dbReference>
<feature type="non-terminal residue" evidence="8">
    <location>
        <position position="392"/>
    </location>
</feature>
<feature type="domain" description="RING-type" evidence="5">
    <location>
        <begin position="345"/>
        <end position="386"/>
    </location>
</feature>
<evidence type="ECO:0000313" key="8">
    <source>
        <dbReference type="EMBL" id="ELU10326.1"/>
    </source>
</evidence>
<protein>
    <recommendedName>
        <fullName evidence="11">RING-type E3 ubiquitin transferase</fullName>
    </recommendedName>
</protein>
<organism evidence="8">
    <name type="scientific">Capitella teleta</name>
    <name type="common">Polychaete worm</name>
    <dbReference type="NCBI Taxonomy" id="283909"/>
    <lineage>
        <taxon>Eukaryota</taxon>
        <taxon>Metazoa</taxon>
        <taxon>Spiralia</taxon>
        <taxon>Lophotrochozoa</taxon>
        <taxon>Annelida</taxon>
        <taxon>Polychaeta</taxon>
        <taxon>Sedentaria</taxon>
        <taxon>Scolecida</taxon>
        <taxon>Capitellidae</taxon>
        <taxon>Capitella</taxon>
    </lineage>
</organism>
<dbReference type="PANTHER" id="PTHR21540:SF3">
    <property type="entry name" value="E3 UBIQUITIN-PROTEIN LIGASE ZSWIM2"/>
    <property type="match status" value="1"/>
</dbReference>
<dbReference type="Gene3D" id="3.30.40.10">
    <property type="entry name" value="Zinc/RING finger domain, C3HC4 (zinc finger)"/>
    <property type="match status" value="2"/>
</dbReference>
<dbReference type="CDD" id="cd16494">
    <property type="entry name" value="RING-CH-C4HC3_ZSWM2"/>
    <property type="match status" value="1"/>
</dbReference>
<evidence type="ECO:0000259" key="6">
    <source>
        <dbReference type="PROSITE" id="PS50135"/>
    </source>
</evidence>
<dbReference type="SUPFAM" id="SSF57850">
    <property type="entry name" value="RING/U-box"/>
    <property type="match status" value="3"/>
</dbReference>
<dbReference type="GO" id="GO:0061630">
    <property type="term" value="F:ubiquitin protein ligase activity"/>
    <property type="evidence" value="ECO:0007669"/>
    <property type="project" value="InterPro"/>
</dbReference>
<dbReference type="PROSITE" id="PS50135">
    <property type="entry name" value="ZF_ZZ_2"/>
    <property type="match status" value="1"/>
</dbReference>
<dbReference type="PROSITE" id="PS50089">
    <property type="entry name" value="ZF_RING_2"/>
    <property type="match status" value="2"/>
</dbReference>
<dbReference type="InterPro" id="IPR007527">
    <property type="entry name" value="Znf_SWIM"/>
</dbReference>
<keyword evidence="1" id="KW-0479">Metal-binding</keyword>
<dbReference type="OrthoDB" id="8062037at2759"/>
<reference evidence="8 10" key="2">
    <citation type="journal article" date="2013" name="Nature">
        <title>Insights into bilaterian evolution from three spiralian genomes.</title>
        <authorList>
            <person name="Simakov O."/>
            <person name="Marletaz F."/>
            <person name="Cho S.J."/>
            <person name="Edsinger-Gonzales E."/>
            <person name="Havlak P."/>
            <person name="Hellsten U."/>
            <person name="Kuo D.H."/>
            <person name="Larsson T."/>
            <person name="Lv J."/>
            <person name="Arendt D."/>
            <person name="Savage R."/>
            <person name="Osoegawa K."/>
            <person name="de Jong P."/>
            <person name="Grimwood J."/>
            <person name="Chapman J.A."/>
            <person name="Shapiro H."/>
            <person name="Aerts A."/>
            <person name="Otillar R.P."/>
            <person name="Terry A.Y."/>
            <person name="Boore J.L."/>
            <person name="Grigoriev I.V."/>
            <person name="Lindberg D.R."/>
            <person name="Seaver E.C."/>
            <person name="Weisblat D.A."/>
            <person name="Putnam N.H."/>
            <person name="Rokhsar D.S."/>
        </authorList>
    </citation>
    <scope>NUCLEOTIDE SEQUENCE</scope>
    <source>
        <strain evidence="8 10">I ESC-2004</strain>
    </source>
</reference>